<evidence type="ECO:0000313" key="3">
    <source>
        <dbReference type="Proteomes" id="UP001501444"/>
    </source>
</evidence>
<name>A0ABN3GPH7_9ACTN</name>
<accession>A0ABN3GPH7</accession>
<dbReference type="PANTHER" id="PTHR34109:SF1">
    <property type="entry name" value="VOC DOMAIN-CONTAINING PROTEIN"/>
    <property type="match status" value="1"/>
</dbReference>
<reference evidence="2 3" key="1">
    <citation type="journal article" date="2019" name="Int. J. Syst. Evol. Microbiol.">
        <title>The Global Catalogue of Microorganisms (GCM) 10K type strain sequencing project: providing services to taxonomists for standard genome sequencing and annotation.</title>
        <authorList>
            <consortium name="The Broad Institute Genomics Platform"/>
            <consortium name="The Broad Institute Genome Sequencing Center for Infectious Disease"/>
            <person name="Wu L."/>
            <person name="Ma J."/>
        </authorList>
    </citation>
    <scope>NUCLEOTIDE SEQUENCE [LARGE SCALE GENOMIC DNA]</scope>
    <source>
        <strain evidence="2 3">JCM 3272</strain>
    </source>
</reference>
<dbReference type="SUPFAM" id="SSF54593">
    <property type="entry name" value="Glyoxalase/Bleomycin resistance protein/Dihydroxybiphenyl dioxygenase"/>
    <property type="match status" value="1"/>
</dbReference>
<dbReference type="RefSeq" id="WP_344614765.1">
    <property type="nucleotide sequence ID" value="NZ_BAAARV010000034.1"/>
</dbReference>
<proteinExistence type="predicted"/>
<keyword evidence="3" id="KW-1185">Reference proteome</keyword>
<dbReference type="Gene3D" id="3.30.720.110">
    <property type="match status" value="1"/>
</dbReference>
<dbReference type="EMBL" id="BAAARV010000034">
    <property type="protein sequence ID" value="GAA2355812.1"/>
    <property type="molecule type" value="Genomic_DNA"/>
</dbReference>
<dbReference type="InterPro" id="IPR037523">
    <property type="entry name" value="VOC_core"/>
</dbReference>
<gene>
    <name evidence="2" type="ORF">GCM10010170_048490</name>
</gene>
<evidence type="ECO:0000259" key="1">
    <source>
        <dbReference type="PROSITE" id="PS51819"/>
    </source>
</evidence>
<evidence type="ECO:0000313" key="2">
    <source>
        <dbReference type="EMBL" id="GAA2355812.1"/>
    </source>
</evidence>
<dbReference type="PANTHER" id="PTHR34109">
    <property type="entry name" value="BNAUNNG04460D PROTEIN-RELATED"/>
    <property type="match status" value="1"/>
</dbReference>
<dbReference type="Pfam" id="PF00903">
    <property type="entry name" value="Glyoxalase"/>
    <property type="match status" value="1"/>
</dbReference>
<organism evidence="2 3">
    <name type="scientific">Dactylosporangium salmoneum</name>
    <dbReference type="NCBI Taxonomy" id="53361"/>
    <lineage>
        <taxon>Bacteria</taxon>
        <taxon>Bacillati</taxon>
        <taxon>Actinomycetota</taxon>
        <taxon>Actinomycetes</taxon>
        <taxon>Micromonosporales</taxon>
        <taxon>Micromonosporaceae</taxon>
        <taxon>Dactylosporangium</taxon>
    </lineage>
</organism>
<comment type="caution">
    <text evidence="2">The sequence shown here is derived from an EMBL/GenBank/DDBJ whole genome shotgun (WGS) entry which is preliminary data.</text>
</comment>
<dbReference type="Proteomes" id="UP001501444">
    <property type="component" value="Unassembled WGS sequence"/>
</dbReference>
<protein>
    <submittedName>
        <fullName evidence="2">VOC family protein</fullName>
    </submittedName>
</protein>
<dbReference type="Gene3D" id="3.30.720.120">
    <property type="match status" value="1"/>
</dbReference>
<feature type="domain" description="VOC" evidence="1">
    <location>
        <begin position="8"/>
        <end position="126"/>
    </location>
</feature>
<sequence>MHENRSIPAAQVMPVLTYPDVRAAVAWLTAAFGFAERLRIGEDHRSQLTFGAGAVIVADTGSDRRPPSGEGVTHAVMVRVDDARAHCELARAHGARIVMEPTDFEYGERQYQCEDLAGHRWTFTETIFDADPASWLH</sequence>
<dbReference type="PROSITE" id="PS51819">
    <property type="entry name" value="VOC"/>
    <property type="match status" value="1"/>
</dbReference>
<dbReference type="InterPro" id="IPR029068">
    <property type="entry name" value="Glyas_Bleomycin-R_OHBP_Dase"/>
</dbReference>
<dbReference type="InterPro" id="IPR004360">
    <property type="entry name" value="Glyas_Fos-R_dOase_dom"/>
</dbReference>